<dbReference type="EMBL" id="JAAHFQ010000961">
    <property type="protein sequence ID" value="NER31856.1"/>
    <property type="molecule type" value="Genomic_DNA"/>
</dbReference>
<dbReference type="AlphaFoldDB" id="A0A6B3NEG1"/>
<accession>A0A6B3NEG1</accession>
<name>A0A6B3NEG1_9CYAN</name>
<reference evidence="1" key="1">
    <citation type="submission" date="2019-11" db="EMBL/GenBank/DDBJ databases">
        <title>Genomic insights into an expanded diversity of filamentous marine cyanobacteria reveals the extraordinary biosynthetic potential of Moorea and Okeania.</title>
        <authorList>
            <person name="Ferreira Leao T."/>
            <person name="Wang M."/>
            <person name="Moss N."/>
            <person name="Da Silva R."/>
            <person name="Sanders J."/>
            <person name="Nurk S."/>
            <person name="Gurevich A."/>
            <person name="Humphrey G."/>
            <person name="Reher R."/>
            <person name="Zhu Q."/>
            <person name="Belda-Ferre P."/>
            <person name="Glukhov E."/>
            <person name="Rex R."/>
            <person name="Dorrestein P.C."/>
            <person name="Knight R."/>
            <person name="Pevzner P."/>
            <person name="Gerwick W.H."/>
            <person name="Gerwick L."/>
        </authorList>
    </citation>
    <scope>NUCLEOTIDE SEQUENCE</scope>
    <source>
        <strain evidence="1">SIO1C4</strain>
    </source>
</reference>
<comment type="caution">
    <text evidence="1">The sequence shown here is derived from an EMBL/GenBank/DDBJ whole genome shotgun (WGS) entry which is preliminary data.</text>
</comment>
<protein>
    <submittedName>
        <fullName evidence="1">Uncharacterized protein</fullName>
    </submittedName>
</protein>
<evidence type="ECO:0000313" key="1">
    <source>
        <dbReference type="EMBL" id="NER31856.1"/>
    </source>
</evidence>
<gene>
    <name evidence="1" type="ORF">F6J89_30685</name>
</gene>
<proteinExistence type="predicted"/>
<sequence length="74" mass="8335">MTGLDALESVQFVTVKGKRLAVLDADNWEALIEWLENLEDVQIAQTALAHLKAAGGDRQHAGWLEWDDVEQEFE</sequence>
<organism evidence="1">
    <name type="scientific">Symploca sp. SIO1C4</name>
    <dbReference type="NCBI Taxonomy" id="2607765"/>
    <lineage>
        <taxon>Bacteria</taxon>
        <taxon>Bacillati</taxon>
        <taxon>Cyanobacteriota</taxon>
        <taxon>Cyanophyceae</taxon>
        <taxon>Coleofasciculales</taxon>
        <taxon>Coleofasciculaceae</taxon>
        <taxon>Symploca</taxon>
    </lineage>
</organism>